<feature type="transmembrane region" description="Helical" evidence="6">
    <location>
        <begin position="250"/>
        <end position="268"/>
    </location>
</feature>
<evidence type="ECO:0000256" key="4">
    <source>
        <dbReference type="ARBA" id="ARBA00022989"/>
    </source>
</evidence>
<organism evidence="9 10">
    <name type="scientific">Diplocarpon coronariae</name>
    <dbReference type="NCBI Taxonomy" id="2795749"/>
    <lineage>
        <taxon>Eukaryota</taxon>
        <taxon>Fungi</taxon>
        <taxon>Dikarya</taxon>
        <taxon>Ascomycota</taxon>
        <taxon>Pezizomycotina</taxon>
        <taxon>Leotiomycetes</taxon>
        <taxon>Helotiales</taxon>
        <taxon>Drepanopezizaceae</taxon>
        <taxon>Diplocarpon</taxon>
    </lineage>
</organism>
<protein>
    <recommendedName>
        <fullName evidence="6">Reticulon-like protein</fullName>
    </recommendedName>
</protein>
<proteinExistence type="predicted"/>
<feature type="transmembrane region" description="Helical" evidence="6">
    <location>
        <begin position="222"/>
        <end position="244"/>
    </location>
</feature>
<dbReference type="InParanoid" id="A0A218Z941"/>
<keyword evidence="5 6" id="KW-0472">Membrane</keyword>
<evidence type="ECO:0000313" key="10">
    <source>
        <dbReference type="Proteomes" id="UP000242519"/>
    </source>
</evidence>
<evidence type="ECO:0000256" key="7">
    <source>
        <dbReference type="SAM" id="MobiDB-lite"/>
    </source>
</evidence>
<dbReference type="GO" id="GO:0005789">
    <property type="term" value="C:endoplasmic reticulum membrane"/>
    <property type="evidence" value="ECO:0007669"/>
    <property type="project" value="UniProtKB-SubCell"/>
</dbReference>
<evidence type="ECO:0000259" key="8">
    <source>
        <dbReference type="PROSITE" id="PS50845"/>
    </source>
</evidence>
<evidence type="ECO:0000256" key="5">
    <source>
        <dbReference type="ARBA" id="ARBA00023136"/>
    </source>
</evidence>
<dbReference type="PROSITE" id="PS50845">
    <property type="entry name" value="RETICULON"/>
    <property type="match status" value="1"/>
</dbReference>
<comment type="caution">
    <text evidence="9">The sequence shown here is derived from an EMBL/GenBank/DDBJ whole genome shotgun (WGS) entry which is preliminary data.</text>
</comment>
<evidence type="ECO:0000256" key="1">
    <source>
        <dbReference type="ARBA" id="ARBA00004477"/>
    </source>
</evidence>
<feature type="transmembrane region" description="Helical" evidence="6">
    <location>
        <begin position="134"/>
        <end position="152"/>
    </location>
</feature>
<feature type="region of interest" description="Disordered" evidence="7">
    <location>
        <begin position="1"/>
        <end position="34"/>
    </location>
</feature>
<keyword evidence="4 6" id="KW-1133">Transmembrane helix</keyword>
<feature type="compositionally biased region" description="Basic and acidic residues" evidence="7">
    <location>
        <begin position="1"/>
        <end position="10"/>
    </location>
</feature>
<evidence type="ECO:0000313" key="9">
    <source>
        <dbReference type="EMBL" id="OWP04587.1"/>
    </source>
</evidence>
<keyword evidence="3 6" id="KW-0256">Endoplasmic reticulum</keyword>
<evidence type="ECO:0000256" key="3">
    <source>
        <dbReference type="ARBA" id="ARBA00022824"/>
    </source>
</evidence>
<dbReference type="EMBL" id="MZNU01000099">
    <property type="protein sequence ID" value="OWP04587.1"/>
    <property type="molecule type" value="Genomic_DNA"/>
</dbReference>
<dbReference type="OrthoDB" id="567788at2759"/>
<name>A0A218Z941_9HELO</name>
<accession>A0A218Z941</accession>
<feature type="domain" description="Reticulon" evidence="8">
    <location>
        <begin position="123"/>
        <end position="320"/>
    </location>
</feature>
<evidence type="ECO:0000256" key="2">
    <source>
        <dbReference type="ARBA" id="ARBA00022692"/>
    </source>
</evidence>
<dbReference type="STRING" id="503106.A0A218Z941"/>
<comment type="subcellular location">
    <subcellularLocation>
        <location evidence="1 6">Endoplasmic reticulum membrane</location>
        <topology evidence="1 6">Multi-pass membrane protein</topology>
    </subcellularLocation>
</comment>
<sequence>MSDFTNHNDEAVPSIEGSSSSNSNGLQNAKDSVANSEVVPPSYRALPYHPYPPANNAADASAAADAIMNHPITQSVTNGPVVDNIKGQTAKTSDEFSSLAASRTTPTAPAATGQPLTHYHSFFSSLLSWEHPRASGIAYLATVVFIFCARYFDIIRYIFKATYMTLGITLLAEVLGKALFSNGLTSQIRPKKYYTVSRETLNSLIGDVHELINFFVIEAQQIVYAENIFVSAAAFLGAFLSYYLIKIVPFWGLSLIGTSVLFLGPLIYKTNQELIDENLAKLSTVINQQTAQVKSLASQHATRATESTKALVGDCSAKAQELIGNARARSASPVASAKPAKTEPLKENVPAYKSEDFPLAPKKELAPDFPIAPTDEFKSTASVINDEPLIST</sequence>
<dbReference type="InterPro" id="IPR003388">
    <property type="entry name" value="Reticulon"/>
</dbReference>
<dbReference type="Pfam" id="PF02453">
    <property type="entry name" value="Reticulon"/>
    <property type="match status" value="1"/>
</dbReference>
<dbReference type="AlphaFoldDB" id="A0A218Z941"/>
<keyword evidence="2 6" id="KW-0812">Transmembrane</keyword>
<keyword evidence="10" id="KW-1185">Reference proteome</keyword>
<dbReference type="Proteomes" id="UP000242519">
    <property type="component" value="Unassembled WGS sequence"/>
</dbReference>
<evidence type="ECO:0000256" key="6">
    <source>
        <dbReference type="RuleBase" id="RU363132"/>
    </source>
</evidence>
<reference evidence="9 10" key="1">
    <citation type="submission" date="2017-04" db="EMBL/GenBank/DDBJ databases">
        <title>Draft genome sequence of Marssonina coronaria NL1: causal agent of apple blotch.</title>
        <authorList>
            <person name="Cheng Q."/>
        </authorList>
    </citation>
    <scope>NUCLEOTIDE SEQUENCE [LARGE SCALE GENOMIC DNA]</scope>
    <source>
        <strain evidence="9 10">NL1</strain>
    </source>
</reference>
<feature type="region of interest" description="Disordered" evidence="7">
    <location>
        <begin position="333"/>
        <end position="353"/>
    </location>
</feature>
<gene>
    <name evidence="9" type="ORF">B2J93_4866</name>
</gene>